<dbReference type="AlphaFoldDB" id="A0ABD3V2I1"/>
<reference evidence="2 3" key="1">
    <citation type="submission" date="2024-11" db="EMBL/GenBank/DDBJ databases">
        <title>Chromosome-level genome assembly of the freshwater bivalve Anodonta woodiana.</title>
        <authorList>
            <person name="Chen X."/>
        </authorList>
    </citation>
    <scope>NUCLEOTIDE SEQUENCE [LARGE SCALE GENOMIC DNA]</scope>
    <source>
        <strain evidence="2">MN2024</strain>
        <tissue evidence="2">Gills</tissue>
    </source>
</reference>
<keyword evidence="3" id="KW-1185">Reference proteome</keyword>
<dbReference type="Proteomes" id="UP001634394">
    <property type="component" value="Unassembled WGS sequence"/>
</dbReference>
<dbReference type="SUPFAM" id="SSF63829">
    <property type="entry name" value="Calcium-dependent phosphotriesterase"/>
    <property type="match status" value="1"/>
</dbReference>
<gene>
    <name evidence="2" type="ORF">ACJMK2_015066</name>
</gene>
<feature type="domain" description="DZIP3-like HEPN" evidence="1">
    <location>
        <begin position="518"/>
        <end position="637"/>
    </location>
</feature>
<evidence type="ECO:0000313" key="2">
    <source>
        <dbReference type="EMBL" id="KAL3855869.1"/>
    </source>
</evidence>
<proteinExistence type="predicted"/>
<evidence type="ECO:0000259" key="1">
    <source>
        <dbReference type="Pfam" id="PF18738"/>
    </source>
</evidence>
<dbReference type="Gene3D" id="2.120.10.30">
    <property type="entry name" value="TolB, C-terminal domain"/>
    <property type="match status" value="1"/>
</dbReference>
<sequence>MYWCVVSLDDGHVDQIHKICKWSAWSDVTTKDNIIYISCHADDVDDDTGVYGFDILNPSQCKYKYKHERLQYPTSIVINEDGNIFVGNHGFQDSCIHQLTANCRPVAIFTEGIPYRIQAMFWEHERLYVACRWSRHITVFRLVYHGNHSESGVAIDERKQVIVEGTATHTGQEISIDQSVEEDLNQAGIKMSTEERNMFLKFQNEIGTYIYFSKGSNRLIDDQGSLKATDEFFEQSCPEMKDKWLEYKSHGKLTSELIDVICSHERNPELHHIKDEILEHMEDLNIIVKARSFDKNGVKEDNYFFAPCMLRLESPRGIVDPEQDPLMLRTSELCWVFAGTCPPSSIFDSLLASCLARWPVAKKKDTLKHLISHSSTVFELDLTHRLTLRFEDQAICASVTWLVVDDIKTPNAKLCTMVRILISRKLCKITTTLKQNVQYELCLRDQEGQDVSEDRMIHFSPFQIWFEDEIQDPYAPIRPEHMNHARLCVALVTVCGKALREILLNNFPVPYKDIYQTILANRAKLTGGHIRHVLNQEQTKLVFPDHIGQKTGTVDTFDLSLLYTLIRNVSTVQAPSTGWGIEPKQSDKSLGASVERIRLYRNRINGHCKDAEINDDDFKHYWKKFKDVLDDIEVVINTKVYSAELKRQRSQVISVFDDC</sequence>
<evidence type="ECO:0000313" key="3">
    <source>
        <dbReference type="Proteomes" id="UP001634394"/>
    </source>
</evidence>
<dbReference type="InterPro" id="IPR041249">
    <property type="entry name" value="HEPN_DZIP3"/>
</dbReference>
<dbReference type="Pfam" id="PF18738">
    <property type="entry name" value="HEPN_DZIP3"/>
    <property type="match status" value="1"/>
</dbReference>
<comment type="caution">
    <text evidence="2">The sequence shown here is derived from an EMBL/GenBank/DDBJ whole genome shotgun (WGS) entry which is preliminary data.</text>
</comment>
<protein>
    <recommendedName>
        <fullName evidence="1">DZIP3-like HEPN domain-containing protein</fullName>
    </recommendedName>
</protein>
<name>A0ABD3V2I1_SINWO</name>
<accession>A0ABD3V2I1</accession>
<dbReference type="EMBL" id="JBJQND010000014">
    <property type="protein sequence ID" value="KAL3855869.1"/>
    <property type="molecule type" value="Genomic_DNA"/>
</dbReference>
<organism evidence="2 3">
    <name type="scientific">Sinanodonta woodiana</name>
    <name type="common">Chinese pond mussel</name>
    <name type="synonym">Anodonta woodiana</name>
    <dbReference type="NCBI Taxonomy" id="1069815"/>
    <lineage>
        <taxon>Eukaryota</taxon>
        <taxon>Metazoa</taxon>
        <taxon>Spiralia</taxon>
        <taxon>Lophotrochozoa</taxon>
        <taxon>Mollusca</taxon>
        <taxon>Bivalvia</taxon>
        <taxon>Autobranchia</taxon>
        <taxon>Heteroconchia</taxon>
        <taxon>Palaeoheterodonta</taxon>
        <taxon>Unionida</taxon>
        <taxon>Unionoidea</taxon>
        <taxon>Unionidae</taxon>
        <taxon>Unioninae</taxon>
        <taxon>Sinanodonta</taxon>
    </lineage>
</organism>
<dbReference type="InterPro" id="IPR011042">
    <property type="entry name" value="6-blade_b-propeller_TolB-like"/>
</dbReference>